<keyword evidence="2" id="KW-0812">Transmembrane</keyword>
<dbReference type="AlphaFoldDB" id="A0A8B8AH84"/>
<feature type="transmembrane region" description="Helical" evidence="2">
    <location>
        <begin position="236"/>
        <end position="258"/>
    </location>
</feature>
<keyword evidence="2" id="KW-1133">Transmembrane helix</keyword>
<dbReference type="Proteomes" id="UP000694844">
    <property type="component" value="Chromosome 6"/>
</dbReference>
<evidence type="ECO:0000313" key="3">
    <source>
        <dbReference type="Proteomes" id="UP000694844"/>
    </source>
</evidence>
<protein>
    <submittedName>
        <fullName evidence="4">Uncharacterized protein LOC111102176</fullName>
    </submittedName>
</protein>
<evidence type="ECO:0000256" key="1">
    <source>
        <dbReference type="SAM" id="MobiDB-lite"/>
    </source>
</evidence>
<evidence type="ECO:0000313" key="4">
    <source>
        <dbReference type="RefSeq" id="XP_022290535.1"/>
    </source>
</evidence>
<sequence length="282" mass="31435">MFEDSQTSKQGWMNKINNEDFRQEFFGHQKRATLQLEERHINKKHVSEDFISFDRGGSTNGRRFTHKTIVLTVLVLSCVVVLAVAGTVIFIISKPDCNTSSLSTTTLSNLLNITAPTTIPSRRTTALATFSTTNSPQTKTTKISSATTAQTTSIKTSATTTTTPETTIEDSRDLRREWINMVTNKGFKREFNGHQIRATLRSDEKPFNKNKGWEDGFHSEHGAPTTGTRTKYKTHVLIVLTIACLVFLAAAVAVLFILTKPDHKSSTSDTSLSSKNNNFYHL</sequence>
<keyword evidence="2" id="KW-0472">Membrane</keyword>
<gene>
    <name evidence="4" type="primary">LOC111102176</name>
</gene>
<name>A0A8B8AH84_CRAVI</name>
<dbReference type="GeneID" id="111102176"/>
<dbReference type="KEGG" id="cvn:111102176"/>
<feature type="region of interest" description="Disordered" evidence="1">
    <location>
        <begin position="205"/>
        <end position="226"/>
    </location>
</feature>
<proteinExistence type="predicted"/>
<accession>A0A8B8AH84</accession>
<organism evidence="3 4">
    <name type="scientific">Crassostrea virginica</name>
    <name type="common">Eastern oyster</name>
    <dbReference type="NCBI Taxonomy" id="6565"/>
    <lineage>
        <taxon>Eukaryota</taxon>
        <taxon>Metazoa</taxon>
        <taxon>Spiralia</taxon>
        <taxon>Lophotrochozoa</taxon>
        <taxon>Mollusca</taxon>
        <taxon>Bivalvia</taxon>
        <taxon>Autobranchia</taxon>
        <taxon>Pteriomorphia</taxon>
        <taxon>Ostreida</taxon>
        <taxon>Ostreoidea</taxon>
        <taxon>Ostreidae</taxon>
        <taxon>Crassostrea</taxon>
    </lineage>
</organism>
<evidence type="ECO:0000256" key="2">
    <source>
        <dbReference type="SAM" id="Phobius"/>
    </source>
</evidence>
<reference evidence="4" key="1">
    <citation type="submission" date="2025-08" db="UniProtKB">
        <authorList>
            <consortium name="RefSeq"/>
        </authorList>
    </citation>
    <scope>IDENTIFICATION</scope>
    <source>
        <tissue evidence="4">Whole sample</tissue>
    </source>
</reference>
<feature type="transmembrane region" description="Helical" evidence="2">
    <location>
        <begin position="69"/>
        <end position="92"/>
    </location>
</feature>
<feature type="region of interest" description="Disordered" evidence="1">
    <location>
        <begin position="262"/>
        <end position="282"/>
    </location>
</feature>
<keyword evidence="3" id="KW-1185">Reference proteome</keyword>
<dbReference type="RefSeq" id="XP_022290535.1">
    <property type="nucleotide sequence ID" value="XM_022434827.1"/>
</dbReference>
<feature type="compositionally biased region" description="Basic and acidic residues" evidence="1">
    <location>
        <begin position="205"/>
        <end position="221"/>
    </location>
</feature>